<evidence type="ECO:0000256" key="5">
    <source>
        <dbReference type="ARBA" id="ARBA00023077"/>
    </source>
</evidence>
<comment type="similarity">
    <text evidence="8 9">Belongs to the TonB-dependent receptor family.</text>
</comment>
<dbReference type="AlphaFoldDB" id="A0A841HQH7"/>
<organism evidence="13 14">
    <name type="scientific">Povalibacter uvarum</name>
    <dbReference type="NCBI Taxonomy" id="732238"/>
    <lineage>
        <taxon>Bacteria</taxon>
        <taxon>Pseudomonadati</taxon>
        <taxon>Pseudomonadota</taxon>
        <taxon>Gammaproteobacteria</taxon>
        <taxon>Steroidobacterales</taxon>
        <taxon>Steroidobacteraceae</taxon>
        <taxon>Povalibacter</taxon>
    </lineage>
</organism>
<evidence type="ECO:0000256" key="1">
    <source>
        <dbReference type="ARBA" id="ARBA00004571"/>
    </source>
</evidence>
<dbReference type="EMBL" id="JACHHZ010000005">
    <property type="protein sequence ID" value="MBB6095467.1"/>
    <property type="molecule type" value="Genomic_DNA"/>
</dbReference>
<evidence type="ECO:0000313" key="13">
    <source>
        <dbReference type="EMBL" id="MBB6095467.1"/>
    </source>
</evidence>
<dbReference type="Pfam" id="PF00593">
    <property type="entry name" value="TonB_dep_Rec_b-barrel"/>
    <property type="match status" value="1"/>
</dbReference>
<protein>
    <submittedName>
        <fullName evidence="13">TonB-dependent receptor</fullName>
    </submittedName>
</protein>
<dbReference type="Gene3D" id="2.170.130.10">
    <property type="entry name" value="TonB-dependent receptor, plug domain"/>
    <property type="match status" value="1"/>
</dbReference>
<name>A0A841HQH7_9GAMM</name>
<dbReference type="InterPro" id="IPR036942">
    <property type="entry name" value="Beta-barrel_TonB_sf"/>
</dbReference>
<dbReference type="GO" id="GO:0009279">
    <property type="term" value="C:cell outer membrane"/>
    <property type="evidence" value="ECO:0007669"/>
    <property type="project" value="UniProtKB-SubCell"/>
</dbReference>
<evidence type="ECO:0000256" key="6">
    <source>
        <dbReference type="ARBA" id="ARBA00023136"/>
    </source>
</evidence>
<dbReference type="PROSITE" id="PS52016">
    <property type="entry name" value="TONB_DEPENDENT_REC_3"/>
    <property type="match status" value="1"/>
</dbReference>
<dbReference type="NCBIfam" id="TIGR01782">
    <property type="entry name" value="TonB-Xanth-Caul"/>
    <property type="match status" value="1"/>
</dbReference>
<keyword evidence="7 8" id="KW-0998">Cell outer membrane</keyword>
<proteinExistence type="inferred from homology"/>
<dbReference type="SUPFAM" id="SSF56935">
    <property type="entry name" value="Porins"/>
    <property type="match status" value="1"/>
</dbReference>
<keyword evidence="3 8" id="KW-1134">Transmembrane beta strand</keyword>
<dbReference type="InterPro" id="IPR000531">
    <property type="entry name" value="Beta-barrel_TonB"/>
</dbReference>
<feature type="domain" description="TonB-dependent receptor-like beta-barrel" evidence="11">
    <location>
        <begin position="467"/>
        <end position="935"/>
    </location>
</feature>
<accession>A0A841HQH7</accession>
<comment type="caution">
    <text evidence="13">The sequence shown here is derived from an EMBL/GenBank/DDBJ whole genome shotgun (WGS) entry which is preliminary data.</text>
</comment>
<evidence type="ECO:0000256" key="7">
    <source>
        <dbReference type="ARBA" id="ARBA00023237"/>
    </source>
</evidence>
<evidence type="ECO:0000256" key="8">
    <source>
        <dbReference type="PROSITE-ProRule" id="PRU01360"/>
    </source>
</evidence>
<keyword evidence="4 8" id="KW-0812">Transmembrane</keyword>
<feature type="domain" description="TonB-dependent receptor plug" evidence="12">
    <location>
        <begin position="62"/>
        <end position="174"/>
    </location>
</feature>
<dbReference type="Pfam" id="PF07715">
    <property type="entry name" value="Plug"/>
    <property type="match status" value="1"/>
</dbReference>
<feature type="chain" id="PRO_5032867349" evidence="10">
    <location>
        <begin position="29"/>
        <end position="970"/>
    </location>
</feature>
<keyword evidence="5 9" id="KW-0798">TonB box</keyword>
<keyword evidence="6 8" id="KW-0472">Membrane</keyword>
<feature type="signal peptide" evidence="10">
    <location>
        <begin position="1"/>
        <end position="28"/>
    </location>
</feature>
<dbReference type="Gene3D" id="2.40.170.20">
    <property type="entry name" value="TonB-dependent receptor, beta-barrel domain"/>
    <property type="match status" value="1"/>
</dbReference>
<reference evidence="13 14" key="1">
    <citation type="submission" date="2020-08" db="EMBL/GenBank/DDBJ databases">
        <title>Genomic Encyclopedia of Type Strains, Phase IV (KMG-IV): sequencing the most valuable type-strain genomes for metagenomic binning, comparative biology and taxonomic classification.</title>
        <authorList>
            <person name="Goeker M."/>
        </authorList>
    </citation>
    <scope>NUCLEOTIDE SEQUENCE [LARGE SCALE GENOMIC DNA]</scope>
    <source>
        <strain evidence="13 14">DSM 26723</strain>
    </source>
</reference>
<dbReference type="InterPro" id="IPR010104">
    <property type="entry name" value="TonB_rcpt_bac"/>
</dbReference>
<evidence type="ECO:0000256" key="3">
    <source>
        <dbReference type="ARBA" id="ARBA00022452"/>
    </source>
</evidence>
<dbReference type="RefSeq" id="WP_184334836.1">
    <property type="nucleotide sequence ID" value="NZ_JACHHZ010000005.1"/>
</dbReference>
<evidence type="ECO:0000256" key="9">
    <source>
        <dbReference type="RuleBase" id="RU003357"/>
    </source>
</evidence>
<evidence type="ECO:0000313" key="14">
    <source>
        <dbReference type="Proteomes" id="UP000588068"/>
    </source>
</evidence>
<evidence type="ECO:0000256" key="10">
    <source>
        <dbReference type="SAM" id="SignalP"/>
    </source>
</evidence>
<keyword evidence="14" id="KW-1185">Reference proteome</keyword>
<keyword evidence="2 8" id="KW-0813">Transport</keyword>
<gene>
    <name evidence="13" type="ORF">HNQ60_004357</name>
</gene>
<keyword evidence="10" id="KW-0732">Signal</keyword>
<dbReference type="InterPro" id="IPR037066">
    <property type="entry name" value="Plug_dom_sf"/>
</dbReference>
<evidence type="ECO:0000259" key="12">
    <source>
        <dbReference type="Pfam" id="PF07715"/>
    </source>
</evidence>
<evidence type="ECO:0000256" key="4">
    <source>
        <dbReference type="ARBA" id="ARBA00022692"/>
    </source>
</evidence>
<dbReference type="InterPro" id="IPR012910">
    <property type="entry name" value="Plug_dom"/>
</dbReference>
<evidence type="ECO:0000256" key="2">
    <source>
        <dbReference type="ARBA" id="ARBA00022448"/>
    </source>
</evidence>
<keyword evidence="13" id="KW-0675">Receptor</keyword>
<dbReference type="Proteomes" id="UP000588068">
    <property type="component" value="Unassembled WGS sequence"/>
</dbReference>
<comment type="subcellular location">
    <subcellularLocation>
        <location evidence="1 8">Cell outer membrane</location>
        <topology evidence="1 8">Multi-pass membrane protein</topology>
    </subcellularLocation>
</comment>
<dbReference type="InterPro" id="IPR039426">
    <property type="entry name" value="TonB-dep_rcpt-like"/>
</dbReference>
<dbReference type="PANTHER" id="PTHR40980">
    <property type="entry name" value="PLUG DOMAIN-CONTAINING PROTEIN"/>
    <property type="match status" value="1"/>
</dbReference>
<evidence type="ECO:0000259" key="11">
    <source>
        <dbReference type="Pfam" id="PF00593"/>
    </source>
</evidence>
<dbReference type="CDD" id="cd01347">
    <property type="entry name" value="ligand_gated_channel"/>
    <property type="match status" value="1"/>
</dbReference>
<dbReference type="PANTHER" id="PTHR40980:SF3">
    <property type="entry name" value="TONB-DEPENDENT RECEPTOR-LIKE BETA-BARREL DOMAIN-CONTAINING PROTEIN"/>
    <property type="match status" value="1"/>
</dbReference>
<sequence>MSKGSKKISCAVKALSPALVLAISSAAAQEASTPNGAANGANLEEVVVTGYRASLESALAEKREQSGVVDVIKAEDIADFPDSNLAESIQRVPGVSISRVAGEGKAITVRGLNPSFTRVRINGMEAQSAASGTVSDRGANLGRGFDFNVFASELFNTIAVRKTTSAEIVEGSLGATVDLTTARPFDFPGLTFVTSVQGNYNDLSEDVEPRFSALISNTWADGKFGALASIAYTERHYFEEEFGSGGWNPATVDGGFCTPVGRTPQNPANDPVRGTDAANCATGVERPAANDPYYDLVNRSTVFLPRLPRYGRFEHDQERLGVSASLQWQPADSTLFTLDALYSDYDVKREESWLEGFSFARAISQNGKPQTAIRFAELIPVGVSNTQGTNFGLDVFDIGLGTFEGVDVRADTQHDEWKSEFMQFTLTGSHEFSDTLRLNIVAGQSTNNLDQPVQTTIMFQRPNAGMTIDFTQDRDRPTFTHDFDVTDPAQYTFGAGNAEVRMTPLWVENEYRTGDASLAWTWADDMTLKFGARFTEFDYDIHAKARPNNFLVPDLTTAQLTDVTRLVTGFGDGGLSGRFPSSWLTTDYDKFIDQYDIYSGTGLWVLGGSELPGPRGNIRHLTEKDTSVYLQQDFRFDVFGIPLRGDIGVRYVLTDLESTGYQVATTPVQVTVDHDYGEFLPALNLAAELSDELIGRFSVARVMSRPEIGFLTPGGAVNLTGTPGVSSGNPFLEPILATTYDVSVEWYFAESSLLALGLFYKDIETYIQNQSQQMSFRETGLPLALLIGTNLDPDNTPFTVSRPVNTPGGPLKGFEINYQQAFSFLPGWMSNFGALLNYTWVDSEIEYYLAQSATTTTRDDLLGLSKNAYNATVYWENTTVSARLSASYRDKFLEALPANNPLQDVEGTDEMLTFDASASWSLNDQFKLTFEALNLFDEYKRQYIDSDRDSTFVYGHTGRQFSLGVQYRFQ</sequence>